<reference evidence="1 2" key="1">
    <citation type="submission" date="2018-09" db="EMBL/GenBank/DDBJ databases">
        <title>YIM 75000 draft genome.</title>
        <authorList>
            <person name="Tang S."/>
            <person name="Feng Y."/>
        </authorList>
    </citation>
    <scope>NUCLEOTIDE SEQUENCE [LARGE SCALE GENOMIC DNA]</scope>
    <source>
        <strain evidence="1 2">YIM 75000</strain>
    </source>
</reference>
<organism evidence="1 2">
    <name type="scientific">Vallicoccus soli</name>
    <dbReference type="NCBI Taxonomy" id="2339232"/>
    <lineage>
        <taxon>Bacteria</taxon>
        <taxon>Bacillati</taxon>
        <taxon>Actinomycetota</taxon>
        <taxon>Actinomycetes</taxon>
        <taxon>Motilibacterales</taxon>
        <taxon>Vallicoccaceae</taxon>
        <taxon>Vallicoccus</taxon>
    </lineage>
</organism>
<sequence>MAHPRTYRDDDPYLDGVRAACLALPETAEVEAWGRPTFRAGKRMFAVFERHDLHPYALALKPDPLERPALEQDPRFYVPPYHGPYGWLALDLGAAAVDWDEVAELVESSYRQVALQRMLRALDAR</sequence>
<protein>
    <submittedName>
        <fullName evidence="1">MmcQ/YjbR family DNA-binding protein</fullName>
    </submittedName>
</protein>
<keyword evidence="2" id="KW-1185">Reference proteome</keyword>
<keyword evidence="1" id="KW-0238">DNA-binding</keyword>
<proteinExistence type="predicted"/>
<dbReference type="Pfam" id="PF04237">
    <property type="entry name" value="YjbR"/>
    <property type="match status" value="1"/>
</dbReference>
<dbReference type="AlphaFoldDB" id="A0A3A3YTB5"/>
<dbReference type="SUPFAM" id="SSF142906">
    <property type="entry name" value="YjbR-like"/>
    <property type="match status" value="1"/>
</dbReference>
<dbReference type="GO" id="GO:0003677">
    <property type="term" value="F:DNA binding"/>
    <property type="evidence" value="ECO:0007669"/>
    <property type="project" value="UniProtKB-KW"/>
</dbReference>
<comment type="caution">
    <text evidence="1">The sequence shown here is derived from an EMBL/GenBank/DDBJ whole genome shotgun (WGS) entry which is preliminary data.</text>
</comment>
<dbReference type="EMBL" id="QZEZ01000006">
    <property type="protein sequence ID" value="RJK94714.1"/>
    <property type="molecule type" value="Genomic_DNA"/>
</dbReference>
<dbReference type="Proteomes" id="UP000265614">
    <property type="component" value="Unassembled WGS sequence"/>
</dbReference>
<accession>A0A3A3YTB5</accession>
<name>A0A3A3YTB5_9ACTN</name>
<dbReference type="OrthoDB" id="8479417at2"/>
<evidence type="ECO:0000313" key="2">
    <source>
        <dbReference type="Proteomes" id="UP000265614"/>
    </source>
</evidence>
<dbReference type="Gene3D" id="3.90.1150.30">
    <property type="match status" value="1"/>
</dbReference>
<dbReference type="InterPro" id="IPR038056">
    <property type="entry name" value="YjbR-like_sf"/>
</dbReference>
<gene>
    <name evidence="1" type="ORF">D5H78_12785</name>
</gene>
<evidence type="ECO:0000313" key="1">
    <source>
        <dbReference type="EMBL" id="RJK94714.1"/>
    </source>
</evidence>
<dbReference type="RefSeq" id="WP_119950896.1">
    <property type="nucleotide sequence ID" value="NZ_QZEZ01000006.1"/>
</dbReference>
<dbReference type="InterPro" id="IPR058532">
    <property type="entry name" value="YjbR/MT2646/Rv2570-like"/>
</dbReference>